<accession>Q2RW41</accession>
<dbReference type="PATRIC" id="fig|269796.9.peg.908"/>
<organism evidence="1 2">
    <name type="scientific">Rhodospirillum rubrum (strain ATCC 11170 / ATH 1.1.1 / DSM 467 / LMG 4362 / NCIMB 8255 / S1)</name>
    <dbReference type="NCBI Taxonomy" id="269796"/>
    <lineage>
        <taxon>Bacteria</taxon>
        <taxon>Pseudomonadati</taxon>
        <taxon>Pseudomonadota</taxon>
        <taxon>Alphaproteobacteria</taxon>
        <taxon>Rhodospirillales</taxon>
        <taxon>Rhodospirillaceae</taxon>
        <taxon>Rhodospirillum</taxon>
    </lineage>
</organism>
<dbReference type="KEGG" id="rru:Rru_A0853"/>
<dbReference type="AlphaFoldDB" id="Q2RW41"/>
<evidence type="ECO:0000313" key="1">
    <source>
        <dbReference type="EMBL" id="ABC21654.1"/>
    </source>
</evidence>
<name>Q2RW41_RHORT</name>
<sequence length="361" mass="38159">MPRFVPYKRPALCKFLAFARVGVYDRRRFHPRSSMAYPDRMPLLTDQGQTQGNRLHPYLVSGVRFALGHPLPLVAADPGGPALAQVAVTVAPLAPPPVAEAAVSIGMGMWVGPNRVLFSFGAHGRALVDRVSGVTLDFDPALDPHLLAQYFCGTLISAVLHLCRLPPLHASCLVHPATGGAIALVARRGDGKSTLAAMLRERGWRPLADDVTAVAPAANGVPQAWPGPPRFRLSPDSMAAVGLTDGTAVGFPGAAKNLVEKGGAPWQVGPAPLVAVIELADGTEERPLVRPCAPHVAATVLGAHTFRRRLIAPLGLVADHAARCLGLLSHVSVFRLVRRRDLGQLGGLADAVEELADRLGR</sequence>
<dbReference type="HOGENOM" id="CLU_865668_0_0_5"/>
<dbReference type="EMBL" id="CP000230">
    <property type="protein sequence ID" value="ABC21654.1"/>
    <property type="molecule type" value="Genomic_DNA"/>
</dbReference>
<dbReference type="PhylomeDB" id="Q2RW41"/>
<reference evidence="1 2" key="1">
    <citation type="journal article" date="2011" name="Stand. Genomic Sci.">
        <title>Complete genome sequence of Rhodospirillum rubrum type strain (S1).</title>
        <authorList>
            <person name="Munk A.C."/>
            <person name="Copeland A."/>
            <person name="Lucas S."/>
            <person name="Lapidus A."/>
            <person name="Del Rio T.G."/>
            <person name="Barry K."/>
            <person name="Detter J.C."/>
            <person name="Hammon N."/>
            <person name="Israni S."/>
            <person name="Pitluck S."/>
            <person name="Brettin T."/>
            <person name="Bruce D."/>
            <person name="Han C."/>
            <person name="Tapia R."/>
            <person name="Gilna P."/>
            <person name="Schmutz J."/>
            <person name="Larimer F."/>
            <person name="Land M."/>
            <person name="Kyrpides N.C."/>
            <person name="Mavromatis K."/>
            <person name="Richardson P."/>
            <person name="Rohde M."/>
            <person name="Goker M."/>
            <person name="Klenk H.P."/>
            <person name="Zhang Y."/>
            <person name="Roberts G.P."/>
            <person name="Reslewic S."/>
            <person name="Schwartz D.C."/>
        </authorList>
    </citation>
    <scope>NUCLEOTIDE SEQUENCE [LARGE SCALE GENOMIC DNA]</scope>
    <source>
        <strain evidence="2">ATCC 11170 / ATH 1.1.1 / DSM 467 / LMG 4362 / NCIMB 8255 / S1</strain>
    </source>
</reference>
<evidence type="ECO:0008006" key="3">
    <source>
        <dbReference type="Google" id="ProtNLM"/>
    </source>
</evidence>
<dbReference type="STRING" id="269796.Rru_A0853"/>
<proteinExistence type="predicted"/>
<dbReference type="Proteomes" id="UP000001929">
    <property type="component" value="Chromosome"/>
</dbReference>
<gene>
    <name evidence="1" type="ordered locus">Rru_A0853</name>
</gene>
<dbReference type="InterPro" id="IPR027417">
    <property type="entry name" value="P-loop_NTPase"/>
</dbReference>
<dbReference type="eggNOG" id="COG1493">
    <property type="taxonomic scope" value="Bacteria"/>
</dbReference>
<protein>
    <recommendedName>
        <fullName evidence="3">Hpr(Ser) kinase/phosphatase</fullName>
    </recommendedName>
</protein>
<dbReference type="Gene3D" id="3.40.50.300">
    <property type="entry name" value="P-loop containing nucleotide triphosphate hydrolases"/>
    <property type="match status" value="1"/>
</dbReference>
<evidence type="ECO:0000313" key="2">
    <source>
        <dbReference type="Proteomes" id="UP000001929"/>
    </source>
</evidence>
<dbReference type="SUPFAM" id="SSF53795">
    <property type="entry name" value="PEP carboxykinase-like"/>
    <property type="match status" value="1"/>
</dbReference>
<keyword evidence="2" id="KW-1185">Reference proteome</keyword>
<dbReference type="EnsemblBacteria" id="ABC21654">
    <property type="protein sequence ID" value="ABC21654"/>
    <property type="gene ID" value="Rru_A0853"/>
</dbReference>